<dbReference type="Proteomes" id="UP000051589">
    <property type="component" value="Unassembled WGS sequence"/>
</dbReference>
<sequence>MNMTKKLDGKVAIVTGAASGMGKAIAELYAAEGAKVVAADFDADSLKVVVDGIKAADGTVSAVVTDMSKSEDIANMVDFAVKTYDTIDILVNNAGIMDNFKTVATADKDLWDRIMAVNLTGPFLAIHDAVKIMQGNPSGGVIVNNASIGGLGGSWGGAAYVASKHGLVGLTQNIAATLGMFSNIRANAIAPGGVNTNIAKTLTDIDPMGIKATGDPSNNPMGEPEDIAKLALFLGSDDSKFINGTTVTADGGVTA</sequence>
<dbReference type="GO" id="GO:0008206">
    <property type="term" value="P:bile acid metabolic process"/>
    <property type="evidence" value="ECO:0007669"/>
    <property type="project" value="UniProtKB-ARBA"/>
</dbReference>
<proteinExistence type="inferred from homology"/>
<name>A0A0R2DI04_9LACO</name>
<dbReference type="AlphaFoldDB" id="A0A0R2DI04"/>
<evidence type="ECO:0000256" key="1">
    <source>
        <dbReference type="ARBA" id="ARBA00006484"/>
    </source>
</evidence>
<dbReference type="STRING" id="1423803.FD13_GL001677"/>
<evidence type="ECO:0000256" key="2">
    <source>
        <dbReference type="ARBA" id="ARBA00023002"/>
    </source>
</evidence>
<dbReference type="InterPro" id="IPR036291">
    <property type="entry name" value="NAD(P)-bd_dom_sf"/>
</dbReference>
<dbReference type="CDD" id="cd05233">
    <property type="entry name" value="SDR_c"/>
    <property type="match status" value="1"/>
</dbReference>
<dbReference type="InterPro" id="IPR020904">
    <property type="entry name" value="Sc_DH/Rdtase_CS"/>
</dbReference>
<dbReference type="PATRIC" id="fig|1423803.3.peg.1729"/>
<comment type="similarity">
    <text evidence="1">Belongs to the short-chain dehydrogenases/reductases (SDR) family.</text>
</comment>
<dbReference type="Pfam" id="PF13561">
    <property type="entry name" value="adh_short_C2"/>
    <property type="match status" value="1"/>
</dbReference>
<dbReference type="PROSITE" id="PS00061">
    <property type="entry name" value="ADH_SHORT"/>
    <property type="match status" value="1"/>
</dbReference>
<protein>
    <submittedName>
        <fullName evidence="3">Short-chain dehydrogenase reductase SDR</fullName>
    </submittedName>
</protein>
<dbReference type="PRINTS" id="PR00081">
    <property type="entry name" value="GDHRDH"/>
</dbReference>
<gene>
    <name evidence="3" type="ORF">FD13_GL001677</name>
</gene>
<organism evidence="3 4">
    <name type="scientific">Levilactobacillus senmaizukei DSM 21775 = NBRC 103853</name>
    <dbReference type="NCBI Taxonomy" id="1423803"/>
    <lineage>
        <taxon>Bacteria</taxon>
        <taxon>Bacillati</taxon>
        <taxon>Bacillota</taxon>
        <taxon>Bacilli</taxon>
        <taxon>Lactobacillales</taxon>
        <taxon>Lactobacillaceae</taxon>
        <taxon>Levilactobacillus</taxon>
    </lineage>
</organism>
<dbReference type="PANTHER" id="PTHR24321:SF8">
    <property type="entry name" value="ESTRADIOL 17-BETA-DEHYDROGENASE 8-RELATED"/>
    <property type="match status" value="1"/>
</dbReference>
<dbReference type="Gene3D" id="3.40.50.720">
    <property type="entry name" value="NAD(P)-binding Rossmann-like Domain"/>
    <property type="match status" value="1"/>
</dbReference>
<accession>A0A0R2DI04</accession>
<keyword evidence="4" id="KW-1185">Reference proteome</keyword>
<keyword evidence="2" id="KW-0560">Oxidoreductase</keyword>
<dbReference type="PANTHER" id="PTHR24321">
    <property type="entry name" value="DEHYDROGENASES, SHORT CHAIN"/>
    <property type="match status" value="1"/>
</dbReference>
<dbReference type="InterPro" id="IPR002347">
    <property type="entry name" value="SDR_fam"/>
</dbReference>
<evidence type="ECO:0000313" key="3">
    <source>
        <dbReference type="EMBL" id="KRN02683.1"/>
    </source>
</evidence>
<comment type="caution">
    <text evidence="3">The sequence shown here is derived from an EMBL/GenBank/DDBJ whole genome shotgun (WGS) entry which is preliminary data.</text>
</comment>
<dbReference type="GO" id="GO:0016491">
    <property type="term" value="F:oxidoreductase activity"/>
    <property type="evidence" value="ECO:0007669"/>
    <property type="project" value="UniProtKB-KW"/>
</dbReference>
<evidence type="ECO:0000313" key="4">
    <source>
        <dbReference type="Proteomes" id="UP000051589"/>
    </source>
</evidence>
<dbReference type="SUPFAM" id="SSF51735">
    <property type="entry name" value="NAD(P)-binding Rossmann-fold domains"/>
    <property type="match status" value="1"/>
</dbReference>
<dbReference type="PRINTS" id="PR00080">
    <property type="entry name" value="SDRFAMILY"/>
</dbReference>
<reference evidence="3 4" key="1">
    <citation type="journal article" date="2015" name="Genome Announc.">
        <title>Expanding the biotechnology potential of lactobacilli through comparative genomics of 213 strains and associated genera.</title>
        <authorList>
            <person name="Sun Z."/>
            <person name="Harris H.M."/>
            <person name="McCann A."/>
            <person name="Guo C."/>
            <person name="Argimon S."/>
            <person name="Zhang W."/>
            <person name="Yang X."/>
            <person name="Jeffery I.B."/>
            <person name="Cooney J.C."/>
            <person name="Kagawa T.F."/>
            <person name="Liu W."/>
            <person name="Song Y."/>
            <person name="Salvetti E."/>
            <person name="Wrobel A."/>
            <person name="Rasinkangas P."/>
            <person name="Parkhill J."/>
            <person name="Rea M.C."/>
            <person name="O'Sullivan O."/>
            <person name="Ritari J."/>
            <person name="Douillard F.P."/>
            <person name="Paul Ross R."/>
            <person name="Yang R."/>
            <person name="Briner A.E."/>
            <person name="Felis G.E."/>
            <person name="de Vos W.M."/>
            <person name="Barrangou R."/>
            <person name="Klaenhammer T.R."/>
            <person name="Caufield P.W."/>
            <person name="Cui Y."/>
            <person name="Zhang H."/>
            <person name="O'Toole P.W."/>
        </authorList>
    </citation>
    <scope>NUCLEOTIDE SEQUENCE [LARGE SCALE GENOMIC DNA]</scope>
    <source>
        <strain evidence="3 4">DSM 21775</strain>
    </source>
</reference>
<dbReference type="FunFam" id="3.40.50.720:FF:000084">
    <property type="entry name" value="Short-chain dehydrogenase reductase"/>
    <property type="match status" value="1"/>
</dbReference>
<dbReference type="EMBL" id="AYZH01000005">
    <property type="protein sequence ID" value="KRN02683.1"/>
    <property type="molecule type" value="Genomic_DNA"/>
</dbReference>